<dbReference type="GO" id="GO:0000981">
    <property type="term" value="F:DNA-binding transcription factor activity, RNA polymerase II-specific"/>
    <property type="evidence" value="ECO:0007669"/>
    <property type="project" value="TreeGrafter"/>
</dbReference>
<dbReference type="OrthoDB" id="536399at2759"/>
<dbReference type="SUPFAM" id="SSF57850">
    <property type="entry name" value="RING/U-box"/>
    <property type="match status" value="1"/>
</dbReference>
<dbReference type="InParanoid" id="A0A1V9XTE5"/>
<evidence type="ECO:0000256" key="4">
    <source>
        <dbReference type="ARBA" id="ARBA00022771"/>
    </source>
</evidence>
<dbReference type="PANTHER" id="PTHR12360:SF1">
    <property type="entry name" value="NF-X1-TYPE ZINC FINGER PROTEIN NFXL1"/>
    <property type="match status" value="1"/>
</dbReference>
<reference evidence="10 11" key="1">
    <citation type="journal article" date="2017" name="Gigascience">
        <title>Draft genome of the honey bee ectoparasitic mite, Tropilaelaps mercedesae, is shaped by the parasitic life history.</title>
        <authorList>
            <person name="Dong X."/>
            <person name="Armstrong S.D."/>
            <person name="Xia D."/>
            <person name="Makepeace B.L."/>
            <person name="Darby A.C."/>
            <person name="Kadowaki T."/>
        </authorList>
    </citation>
    <scope>NUCLEOTIDE SEQUENCE [LARGE SCALE GENOMIC DNA]</scope>
    <source>
        <strain evidence="10">Wuxi-XJTLU</strain>
    </source>
</reference>
<feature type="region of interest" description="Disordered" evidence="7">
    <location>
        <begin position="1"/>
        <end position="23"/>
    </location>
</feature>
<dbReference type="PROSITE" id="PS50089">
    <property type="entry name" value="ZF_RING_2"/>
    <property type="match status" value="1"/>
</dbReference>
<name>A0A1V9XTE5_9ACAR</name>
<dbReference type="Pfam" id="PF01422">
    <property type="entry name" value="zf-NF-X1"/>
    <property type="match status" value="9"/>
</dbReference>
<dbReference type="GO" id="GO:0005634">
    <property type="term" value="C:nucleus"/>
    <property type="evidence" value="ECO:0007669"/>
    <property type="project" value="InterPro"/>
</dbReference>
<evidence type="ECO:0000256" key="1">
    <source>
        <dbReference type="ARBA" id="ARBA00007269"/>
    </source>
</evidence>
<evidence type="ECO:0000256" key="3">
    <source>
        <dbReference type="ARBA" id="ARBA00022737"/>
    </source>
</evidence>
<comment type="caution">
    <text evidence="10">The sequence shown here is derived from an EMBL/GenBank/DDBJ whole genome shotgun (WGS) entry which is preliminary data.</text>
</comment>
<dbReference type="FunCoup" id="A0A1V9XTE5">
    <property type="interactions" value="1834"/>
</dbReference>
<evidence type="ECO:0000256" key="2">
    <source>
        <dbReference type="ARBA" id="ARBA00022723"/>
    </source>
</evidence>
<feature type="domain" description="RING-type" evidence="9">
    <location>
        <begin position="131"/>
        <end position="189"/>
    </location>
</feature>
<keyword evidence="8" id="KW-1133">Transmembrane helix</keyword>
<protein>
    <submittedName>
        <fullName evidence="10">NF-X1-type zinc finger protein-like</fullName>
    </submittedName>
</protein>
<keyword evidence="4 6" id="KW-0863">Zinc-finger</keyword>
<evidence type="ECO:0000313" key="10">
    <source>
        <dbReference type="EMBL" id="OQR76638.1"/>
    </source>
</evidence>
<comment type="similarity">
    <text evidence="1">Belongs to the NFX1 family.</text>
</comment>
<evidence type="ECO:0000256" key="8">
    <source>
        <dbReference type="SAM" id="Phobius"/>
    </source>
</evidence>
<dbReference type="CDD" id="cd06008">
    <property type="entry name" value="NF-X1-zinc-finger"/>
    <property type="match status" value="4"/>
</dbReference>
<dbReference type="GO" id="GO:0000977">
    <property type="term" value="F:RNA polymerase II transcription regulatory region sequence-specific DNA binding"/>
    <property type="evidence" value="ECO:0007669"/>
    <property type="project" value="TreeGrafter"/>
</dbReference>
<dbReference type="EMBL" id="MNPL01004584">
    <property type="protein sequence ID" value="OQR76638.1"/>
    <property type="molecule type" value="Genomic_DNA"/>
</dbReference>
<organism evidence="10 11">
    <name type="scientific">Tropilaelaps mercedesae</name>
    <dbReference type="NCBI Taxonomy" id="418985"/>
    <lineage>
        <taxon>Eukaryota</taxon>
        <taxon>Metazoa</taxon>
        <taxon>Ecdysozoa</taxon>
        <taxon>Arthropoda</taxon>
        <taxon>Chelicerata</taxon>
        <taxon>Arachnida</taxon>
        <taxon>Acari</taxon>
        <taxon>Parasitiformes</taxon>
        <taxon>Mesostigmata</taxon>
        <taxon>Gamasina</taxon>
        <taxon>Dermanyssoidea</taxon>
        <taxon>Laelapidae</taxon>
        <taxon>Tropilaelaps</taxon>
    </lineage>
</organism>
<keyword evidence="3" id="KW-0677">Repeat</keyword>
<sequence>MMGKKKKLAASGSSTTGDGSDRVPVKLTVSQLSTHASDCAALKEVIQSRIPTQLAEAGTSNVQYERACALIQEQSRRQLEKMKELYEVDEAEPDEELEQNIILAKITEGYTAGKDDSQDAMTALLAGSVTCVICIDSVRHQEETWSCLSCYQILHLDCVNKWAKDSLYQQTRPGETAVARECWSCPNCRADYRVVPENYECFCGKERNPKFDKWLCPHSCGSLCGRNLKPVCGHYCTLLCHPGPCPPCPKNIQVPCFCTKSKTTRRCSQKGWSCSTPCGKGLQCGLHECLQDCHAGPCLPCSKESVRKCNCQKDTKKVRCEEGVWKCQNVCGRPLNCGNHTCQEMCHQDGDCGICPQSGPRRCPCGRTTRTDISCTQLKVPTCLNTCEKVLSCGMHRCWERCHEGECPTCSESVTKSCRCGAKKRQLQCGKDFICDIKCGRQKSCGHICSRKCCPPNEECPPCTIVCNRKLQCGNHKCQSVCHRGPCYPCREQKDRTCPCGKTTATFPCGTNVKTARVVCRELCENPPDCHHPKRSKHYCHEGRCPSCSLICEKLLACGHKCPAKCHSAILTKIIPKEKPRGPWEPQPQPYWELVEKPCPACNVLVGVDCSGGHGITEWRCHAAKVQSCGRQCGRLLPCKNHQCTLQCHEVTGLGDSHLAGLNCILDCGQRCPTKGRPEGCTHPCNKNCHSGDCAPCNQYVQFRCHCGNLATVKPCAEWCALPDEIREQAKSCGQRCSRNLDCGHRCHLKCHSNECPNSKTCRKKVLVYCACKRLKQEVDCAGGEGKSTKVPCDDECQRILKEKQREADERNAKQEAERQRQEAERNARELERALGGRRKRRRRNTNGDEEEIVKETNILVPIALTTLFIVVTAIILRNWLSS</sequence>
<dbReference type="Proteomes" id="UP000192247">
    <property type="component" value="Unassembled WGS sequence"/>
</dbReference>
<accession>A0A1V9XTE5</accession>
<feature type="region of interest" description="Disordered" evidence="7">
    <location>
        <begin position="808"/>
        <end position="849"/>
    </location>
</feature>
<evidence type="ECO:0000256" key="6">
    <source>
        <dbReference type="PROSITE-ProRule" id="PRU00175"/>
    </source>
</evidence>
<evidence type="ECO:0000256" key="7">
    <source>
        <dbReference type="SAM" id="MobiDB-lite"/>
    </source>
</evidence>
<dbReference type="STRING" id="418985.A0A1V9XTE5"/>
<dbReference type="InterPro" id="IPR034078">
    <property type="entry name" value="NFX1_fam"/>
</dbReference>
<evidence type="ECO:0000313" key="11">
    <source>
        <dbReference type="Proteomes" id="UP000192247"/>
    </source>
</evidence>
<gene>
    <name evidence="10" type="ORF">BIW11_00559</name>
</gene>
<dbReference type="AlphaFoldDB" id="A0A1V9XTE5"/>
<proteinExistence type="inferred from homology"/>
<evidence type="ECO:0000256" key="5">
    <source>
        <dbReference type="ARBA" id="ARBA00022833"/>
    </source>
</evidence>
<keyword evidence="8" id="KW-0472">Membrane</keyword>
<dbReference type="InterPro" id="IPR001841">
    <property type="entry name" value="Znf_RING"/>
</dbReference>
<keyword evidence="5" id="KW-0862">Zinc</keyword>
<keyword evidence="8" id="KW-0812">Transmembrane</keyword>
<feature type="compositionally biased region" description="Basic residues" evidence="7">
    <location>
        <begin position="836"/>
        <end position="845"/>
    </location>
</feature>
<keyword evidence="11" id="KW-1185">Reference proteome</keyword>
<feature type="compositionally biased region" description="Basic and acidic residues" evidence="7">
    <location>
        <begin position="808"/>
        <end position="835"/>
    </location>
</feature>
<keyword evidence="2" id="KW-0479">Metal-binding</keyword>
<evidence type="ECO:0000259" key="9">
    <source>
        <dbReference type="PROSITE" id="PS50089"/>
    </source>
</evidence>
<dbReference type="InterPro" id="IPR000967">
    <property type="entry name" value="Znf_NFX1"/>
</dbReference>
<dbReference type="GO" id="GO:0008270">
    <property type="term" value="F:zinc ion binding"/>
    <property type="evidence" value="ECO:0007669"/>
    <property type="project" value="UniProtKB-KW"/>
</dbReference>
<feature type="transmembrane region" description="Helical" evidence="8">
    <location>
        <begin position="859"/>
        <end position="881"/>
    </location>
</feature>
<dbReference type="SMART" id="SM00438">
    <property type="entry name" value="ZnF_NFX"/>
    <property type="match status" value="9"/>
</dbReference>
<dbReference type="PANTHER" id="PTHR12360">
    <property type="entry name" value="NUCLEAR TRANSCRIPTION FACTOR, X-BOX BINDING 1 NFX1"/>
    <property type="match status" value="1"/>
</dbReference>